<accession>A0A9W9ZHX2</accession>
<dbReference type="EMBL" id="MU825951">
    <property type="protein sequence ID" value="KAJ7381977.1"/>
    <property type="molecule type" value="Genomic_DNA"/>
</dbReference>
<sequence>MNFFVCDSVGPPYLEDVAKTVVVKDLQLILERFCGFPGFRTIQKYRLYISIEDSDLGVGG</sequence>
<gene>
    <name evidence="1" type="ORF">OS493_037855</name>
</gene>
<keyword evidence="2" id="KW-1185">Reference proteome</keyword>
<name>A0A9W9ZHX2_9CNID</name>
<protein>
    <submittedName>
        <fullName evidence="1">Uncharacterized protein</fullName>
    </submittedName>
</protein>
<evidence type="ECO:0000313" key="2">
    <source>
        <dbReference type="Proteomes" id="UP001163046"/>
    </source>
</evidence>
<evidence type="ECO:0000313" key="1">
    <source>
        <dbReference type="EMBL" id="KAJ7381977.1"/>
    </source>
</evidence>
<dbReference type="AlphaFoldDB" id="A0A9W9ZHX2"/>
<dbReference type="Proteomes" id="UP001163046">
    <property type="component" value="Unassembled WGS sequence"/>
</dbReference>
<comment type="caution">
    <text evidence="1">The sequence shown here is derived from an EMBL/GenBank/DDBJ whole genome shotgun (WGS) entry which is preliminary data.</text>
</comment>
<organism evidence="1 2">
    <name type="scientific">Desmophyllum pertusum</name>
    <dbReference type="NCBI Taxonomy" id="174260"/>
    <lineage>
        <taxon>Eukaryota</taxon>
        <taxon>Metazoa</taxon>
        <taxon>Cnidaria</taxon>
        <taxon>Anthozoa</taxon>
        <taxon>Hexacorallia</taxon>
        <taxon>Scleractinia</taxon>
        <taxon>Caryophylliina</taxon>
        <taxon>Caryophylliidae</taxon>
        <taxon>Desmophyllum</taxon>
    </lineage>
</organism>
<proteinExistence type="predicted"/>
<reference evidence="1" key="1">
    <citation type="submission" date="2023-01" db="EMBL/GenBank/DDBJ databases">
        <title>Genome assembly of the deep-sea coral Lophelia pertusa.</title>
        <authorList>
            <person name="Herrera S."/>
            <person name="Cordes E."/>
        </authorList>
    </citation>
    <scope>NUCLEOTIDE SEQUENCE</scope>
    <source>
        <strain evidence="1">USNM1676648</strain>
        <tissue evidence="1">Polyp</tissue>
    </source>
</reference>